<evidence type="ECO:0000259" key="2">
    <source>
        <dbReference type="Pfam" id="PF20469"/>
    </source>
</evidence>
<dbReference type="PANTHER" id="PTHR43581">
    <property type="entry name" value="ATP/GTP PHOSPHATASE"/>
    <property type="match status" value="1"/>
</dbReference>
<accession>A0AAI9I4A8</accession>
<dbReference type="CDD" id="cd01026">
    <property type="entry name" value="TOPRIM_OLD"/>
    <property type="match status" value="1"/>
</dbReference>
<dbReference type="PANTHER" id="PTHR43581:SF2">
    <property type="entry name" value="EXCINUCLEASE ATPASE SUBUNIT"/>
    <property type="match status" value="1"/>
</dbReference>
<dbReference type="InterPro" id="IPR027417">
    <property type="entry name" value="P-loop_NTPase"/>
</dbReference>
<dbReference type="AlphaFoldDB" id="A0AAI9I4A8"/>
<dbReference type="Pfam" id="PF20469">
    <property type="entry name" value="OLD-like_TOPRIM"/>
    <property type="match status" value="1"/>
</dbReference>
<comment type="caution">
    <text evidence="3">The sequence shown here is derived from an EMBL/GenBank/DDBJ whole genome shotgun (WGS) entry which is preliminary data.</text>
</comment>
<dbReference type="InterPro" id="IPR041685">
    <property type="entry name" value="AAA_GajA/Old/RecF-like"/>
</dbReference>
<proteinExistence type="predicted"/>
<gene>
    <name evidence="3" type="ORF">JRA39_003741</name>
</gene>
<dbReference type="Pfam" id="PF13175">
    <property type="entry name" value="AAA_15"/>
    <property type="match status" value="1"/>
</dbReference>
<dbReference type="InterPro" id="IPR034139">
    <property type="entry name" value="TOPRIM_OLD"/>
</dbReference>
<feature type="domain" description="Endonuclease GajA/Old nuclease/RecF-like AAA" evidence="1">
    <location>
        <begin position="1"/>
        <end position="389"/>
    </location>
</feature>
<name>A0AAI9I4A8_PROST</name>
<evidence type="ECO:0000313" key="3">
    <source>
        <dbReference type="EMBL" id="EMP9434621.1"/>
    </source>
</evidence>
<dbReference type="InterPro" id="IPR051396">
    <property type="entry name" value="Bact_Antivir_Def_Nuclease"/>
</dbReference>
<protein>
    <submittedName>
        <fullName evidence="3">AAA family ATPase</fullName>
    </submittedName>
</protein>
<dbReference type="Gene3D" id="3.40.50.300">
    <property type="entry name" value="P-loop containing nucleotide triphosphate hydrolases"/>
    <property type="match status" value="1"/>
</dbReference>
<dbReference type="EMBL" id="AAZDVE040000042">
    <property type="protein sequence ID" value="EMP9434621.1"/>
    <property type="molecule type" value="Genomic_DNA"/>
</dbReference>
<organism evidence="3">
    <name type="scientific">Providencia stuartii</name>
    <dbReference type="NCBI Taxonomy" id="588"/>
    <lineage>
        <taxon>Bacteria</taxon>
        <taxon>Pseudomonadati</taxon>
        <taxon>Pseudomonadota</taxon>
        <taxon>Gammaproteobacteria</taxon>
        <taxon>Enterobacterales</taxon>
        <taxon>Morganellaceae</taxon>
        <taxon>Providencia</taxon>
    </lineage>
</organism>
<dbReference type="SUPFAM" id="SSF52540">
    <property type="entry name" value="P-loop containing nucleoside triphosphate hydrolases"/>
    <property type="match status" value="1"/>
</dbReference>
<sequence>MKLKAISVNNFRLLKDVKLSLEPDTTIVVGRNNSGKTSLTEFLRVLIGSKGHFRFEDFSLNCLDGFIEAHKLFVQDRELGDIRAALPEISATLTISYDANENLGPLGDFVIDLDIDCNEAQVNILFSLKAGKISELFSESPTEADVEHQIIIASLKEKVASLYDLTIEAQDPSDESNKKTISFSNLESIIRLDFIDAQRVLDSGEKPILGKVLEELFQSANRHQIGSERRSLADLLNQATKNIETDINQKFNGNLSALAPIFDKFNYPGLVDPHLQTETKLDVNKLLSNHTTVSYKGYNGINLPESFNGLGSRNLLFMLLKLYEFYQALSVMQPQPCVHLIVIEEPEAHLHPQMQSVFIRQLLEIRKAFDTDNLCESQYLVTTHSSHLANEGGFSSIRYFLTKGQSQVACSRHTEVKNLKELYQGVELSEPDKKKNKEFLHKYLTQTKSDLFFADLAILIEGATERLMLPEMIRKIDENSRGIYALGRSYVTTMEVGGAYAQIFFPLLEFLELPTLVITDIDATNKPVGSAKRKKCRVSESDGTSNSCIKAWFNKKVSPSQLIVLDEKYKIHNKIRIAYQVPDIAGDATARSFEDAFILSNSTLFDDMQNIAYADRELQAWEIAQEQDKTDFAIKYSVEITNWETPLYIREGLEWLASEFCAPSQLSEAQVPGIESEFTETNVAEVEID</sequence>
<evidence type="ECO:0000259" key="1">
    <source>
        <dbReference type="Pfam" id="PF13175"/>
    </source>
</evidence>
<reference evidence="3" key="1">
    <citation type="submission" date="2024-02" db="EMBL/GenBank/DDBJ databases">
        <authorList>
            <consortium name="Clinical and Environmental Microbiology Branch: Whole genome sequencing antimicrobial resistance pathogens in the healthcare setting"/>
        </authorList>
    </citation>
    <scope>NUCLEOTIDE SEQUENCE</scope>
    <source>
        <strain evidence="3">2020GO-00142</strain>
    </source>
</reference>
<feature type="domain" description="OLD protein-like TOPRIM" evidence="2">
    <location>
        <begin position="452"/>
        <end position="522"/>
    </location>
</feature>